<dbReference type="AlphaFoldDB" id="A0A6B0U2G3"/>
<accession>A0A6B0U2G3</accession>
<evidence type="ECO:0000313" key="3">
    <source>
        <dbReference type="EMBL" id="MXU82930.1"/>
    </source>
</evidence>
<evidence type="ECO:0000256" key="2">
    <source>
        <dbReference type="SAM" id="Phobius"/>
    </source>
</evidence>
<keyword evidence="2" id="KW-1133">Transmembrane helix</keyword>
<protein>
    <submittedName>
        <fullName evidence="3">Putative secreted protein</fullName>
    </submittedName>
</protein>
<feature type="region of interest" description="Disordered" evidence="1">
    <location>
        <begin position="44"/>
        <end position="72"/>
    </location>
</feature>
<feature type="transmembrane region" description="Helical" evidence="2">
    <location>
        <begin position="19"/>
        <end position="38"/>
    </location>
</feature>
<keyword evidence="2" id="KW-0812">Transmembrane</keyword>
<name>A0A6B0U2G3_IXORI</name>
<feature type="compositionally biased region" description="Low complexity" evidence="1">
    <location>
        <begin position="59"/>
        <end position="72"/>
    </location>
</feature>
<dbReference type="EMBL" id="GIFC01000847">
    <property type="protein sequence ID" value="MXU82930.1"/>
    <property type="molecule type" value="Transcribed_RNA"/>
</dbReference>
<keyword evidence="2" id="KW-0472">Membrane</keyword>
<evidence type="ECO:0000256" key="1">
    <source>
        <dbReference type="SAM" id="MobiDB-lite"/>
    </source>
</evidence>
<reference evidence="3" key="1">
    <citation type="submission" date="2019-12" db="EMBL/GenBank/DDBJ databases">
        <title>An insight into the sialome of adult female Ixodes ricinus ticks feeding for 6 days.</title>
        <authorList>
            <person name="Perner J."/>
            <person name="Ribeiro J.M.C."/>
        </authorList>
    </citation>
    <scope>NUCLEOTIDE SEQUENCE</scope>
    <source>
        <strain evidence="3">Semi-engorged</strain>
        <tissue evidence="3">Salivary glands</tissue>
    </source>
</reference>
<sequence>MASGQACTFFTNCCRASCLWFGLTLVWPAMSFMILKSLRISSVRPVRTHSSGTRHTRRGSSPSGASLLGLSL</sequence>
<proteinExistence type="predicted"/>
<organism evidence="3">
    <name type="scientific">Ixodes ricinus</name>
    <name type="common">Common tick</name>
    <name type="synonym">Acarus ricinus</name>
    <dbReference type="NCBI Taxonomy" id="34613"/>
    <lineage>
        <taxon>Eukaryota</taxon>
        <taxon>Metazoa</taxon>
        <taxon>Ecdysozoa</taxon>
        <taxon>Arthropoda</taxon>
        <taxon>Chelicerata</taxon>
        <taxon>Arachnida</taxon>
        <taxon>Acari</taxon>
        <taxon>Parasitiformes</taxon>
        <taxon>Ixodida</taxon>
        <taxon>Ixodoidea</taxon>
        <taxon>Ixodidae</taxon>
        <taxon>Ixodinae</taxon>
        <taxon>Ixodes</taxon>
    </lineage>
</organism>